<feature type="transmembrane region" description="Helical" evidence="6">
    <location>
        <begin position="162"/>
        <end position="180"/>
    </location>
</feature>
<organism evidence="7 8">
    <name type="scientific">Pannonibacter tanglangensis</name>
    <dbReference type="NCBI Taxonomy" id="2750084"/>
    <lineage>
        <taxon>Bacteria</taxon>
        <taxon>Pseudomonadati</taxon>
        <taxon>Pseudomonadota</taxon>
        <taxon>Alphaproteobacteria</taxon>
        <taxon>Hyphomicrobiales</taxon>
        <taxon>Stappiaceae</taxon>
        <taxon>Pannonibacter</taxon>
    </lineage>
</organism>
<keyword evidence="2" id="KW-1003">Cell membrane</keyword>
<evidence type="ECO:0000256" key="4">
    <source>
        <dbReference type="ARBA" id="ARBA00022989"/>
    </source>
</evidence>
<dbReference type="PANTHER" id="PTHR30250:SF11">
    <property type="entry name" value="O-ANTIGEN TRANSPORTER-RELATED"/>
    <property type="match status" value="1"/>
</dbReference>
<accession>A0ABW9ZJ37</accession>
<evidence type="ECO:0000256" key="6">
    <source>
        <dbReference type="SAM" id="Phobius"/>
    </source>
</evidence>
<sequence length="457" mass="50299">MTLARQLLAKVDLKEFIWSFFSRIASPLLSFAVLLMASRTLSIEEYGLYNFLFSVGSSVGLVLVLGQNVLLMKHFRTSPDTAEEEANRTLLAMNFRWIASGIAVALLVAGAIQIFAVDFPHHYDALPIAFVFSCVFALSEYFQYYFRVRGNIGLALTPRENIWRILTLAAFPVAAYTGFMTTGARAMEVTTVLLAFVVGYQAIRMVGIEGRVFLRSRRVDMDAETRSIWSRESLFFTANAFFVSAALYLETILIGIFLSLEAAAFYFVAFRLAALLMLPVSIIDTIGIPMVSARLQARDIPGAQHLISVLSAGSFAGTLLAFCFMIAIGKLALSLFEPSFADHYAVLVVLCLSPVAHAFFGPGTNLMMIGGGERYFLWMRSLVFVIYIAALILFGVYFGMIGIAVVGLVHSFVILLLCRNWTLAHVGVDNMATTVIAAIRHWRGRGGQEAAGERSDG</sequence>
<feature type="transmembrane region" description="Helical" evidence="6">
    <location>
        <begin position="192"/>
        <end position="214"/>
    </location>
</feature>
<keyword evidence="3 6" id="KW-0812">Transmembrane</keyword>
<feature type="transmembrane region" description="Helical" evidence="6">
    <location>
        <begin position="20"/>
        <end position="41"/>
    </location>
</feature>
<comment type="caution">
    <text evidence="7">The sequence shown here is derived from an EMBL/GenBank/DDBJ whole genome shotgun (WGS) entry which is preliminary data.</text>
</comment>
<proteinExistence type="predicted"/>
<feature type="transmembrane region" description="Helical" evidence="6">
    <location>
        <begin position="375"/>
        <end position="394"/>
    </location>
</feature>
<feature type="transmembrane region" description="Helical" evidence="6">
    <location>
        <begin position="234"/>
        <end position="258"/>
    </location>
</feature>
<evidence type="ECO:0000256" key="1">
    <source>
        <dbReference type="ARBA" id="ARBA00004651"/>
    </source>
</evidence>
<keyword evidence="4 6" id="KW-1133">Transmembrane helix</keyword>
<keyword evidence="5 6" id="KW-0472">Membrane</keyword>
<dbReference type="EMBL" id="JAABLP010000003">
    <property type="protein sequence ID" value="NBN64898.1"/>
    <property type="molecule type" value="Genomic_DNA"/>
</dbReference>
<reference evidence="7 8" key="1">
    <citation type="submission" date="2020-01" db="EMBL/GenBank/DDBJ databases">
        <authorList>
            <person name="Peng S.Y."/>
            <person name="Li J."/>
            <person name="Wang M."/>
            <person name="Wang L."/>
            <person name="Wang C.Q."/>
            <person name="Wang J.R."/>
        </authorList>
    </citation>
    <scope>NUCLEOTIDE SEQUENCE [LARGE SCALE GENOMIC DNA]</scope>
    <source>
        <strain evidence="7 8">XCT-34</strain>
    </source>
</reference>
<keyword evidence="8" id="KW-1185">Reference proteome</keyword>
<evidence type="ECO:0000313" key="7">
    <source>
        <dbReference type="EMBL" id="NBN64898.1"/>
    </source>
</evidence>
<feature type="transmembrane region" description="Helical" evidence="6">
    <location>
        <begin position="97"/>
        <end position="117"/>
    </location>
</feature>
<dbReference type="PANTHER" id="PTHR30250">
    <property type="entry name" value="PST FAMILY PREDICTED COLANIC ACID TRANSPORTER"/>
    <property type="match status" value="1"/>
</dbReference>
<evidence type="ECO:0000256" key="3">
    <source>
        <dbReference type="ARBA" id="ARBA00022692"/>
    </source>
</evidence>
<dbReference type="InterPro" id="IPR050833">
    <property type="entry name" value="Poly_Biosynth_Transport"/>
</dbReference>
<feature type="transmembrane region" description="Helical" evidence="6">
    <location>
        <begin position="47"/>
        <end position="66"/>
    </location>
</feature>
<name>A0ABW9ZJ37_9HYPH</name>
<feature type="transmembrane region" description="Helical" evidence="6">
    <location>
        <begin position="264"/>
        <end position="286"/>
    </location>
</feature>
<dbReference type="RefSeq" id="WP_161676835.1">
    <property type="nucleotide sequence ID" value="NZ_JAABLP010000003.1"/>
</dbReference>
<feature type="transmembrane region" description="Helical" evidence="6">
    <location>
        <begin position="344"/>
        <end position="363"/>
    </location>
</feature>
<feature type="transmembrane region" description="Helical" evidence="6">
    <location>
        <begin position="306"/>
        <end position="332"/>
    </location>
</feature>
<comment type="subcellular location">
    <subcellularLocation>
        <location evidence="1">Cell membrane</location>
        <topology evidence="1">Multi-pass membrane protein</topology>
    </subcellularLocation>
</comment>
<evidence type="ECO:0000256" key="5">
    <source>
        <dbReference type="ARBA" id="ARBA00023136"/>
    </source>
</evidence>
<evidence type="ECO:0000313" key="8">
    <source>
        <dbReference type="Proteomes" id="UP000541347"/>
    </source>
</evidence>
<gene>
    <name evidence="7" type="ORF">GWI71_14490</name>
</gene>
<protein>
    <submittedName>
        <fullName evidence="7">Lipopolysaccharide biosynthesis protein</fullName>
    </submittedName>
</protein>
<dbReference type="Proteomes" id="UP000541347">
    <property type="component" value="Unassembled WGS sequence"/>
</dbReference>
<feature type="transmembrane region" description="Helical" evidence="6">
    <location>
        <begin position="400"/>
        <end position="418"/>
    </location>
</feature>
<feature type="transmembrane region" description="Helical" evidence="6">
    <location>
        <begin position="123"/>
        <end position="142"/>
    </location>
</feature>
<evidence type="ECO:0000256" key="2">
    <source>
        <dbReference type="ARBA" id="ARBA00022475"/>
    </source>
</evidence>